<evidence type="ECO:0000313" key="7">
    <source>
        <dbReference type="Proteomes" id="UP000609346"/>
    </source>
</evidence>
<keyword evidence="3" id="KW-0238">DNA-binding</keyword>
<gene>
    <name evidence="6" type="ORF">H8B09_22835</name>
</gene>
<dbReference type="InterPro" id="IPR005119">
    <property type="entry name" value="LysR_subst-bd"/>
</dbReference>
<protein>
    <submittedName>
        <fullName evidence="6">LysR family transcriptional regulator</fullName>
    </submittedName>
</protein>
<dbReference type="PANTHER" id="PTHR30126:SF40">
    <property type="entry name" value="HTH-TYPE TRANSCRIPTIONAL REGULATOR GLTR"/>
    <property type="match status" value="1"/>
</dbReference>
<evidence type="ECO:0000256" key="4">
    <source>
        <dbReference type="ARBA" id="ARBA00023163"/>
    </source>
</evidence>
<comment type="caution">
    <text evidence="6">The sequence shown here is derived from an EMBL/GenBank/DDBJ whole genome shotgun (WGS) entry which is preliminary data.</text>
</comment>
<evidence type="ECO:0000256" key="2">
    <source>
        <dbReference type="ARBA" id="ARBA00023015"/>
    </source>
</evidence>
<dbReference type="SUPFAM" id="SSF46785">
    <property type="entry name" value="Winged helix' DNA-binding domain"/>
    <property type="match status" value="1"/>
</dbReference>
<dbReference type="Gene3D" id="1.10.10.10">
    <property type="entry name" value="Winged helix-like DNA-binding domain superfamily/Winged helix DNA-binding domain"/>
    <property type="match status" value="1"/>
</dbReference>
<dbReference type="Proteomes" id="UP000609346">
    <property type="component" value="Unassembled WGS sequence"/>
</dbReference>
<sequence length="304" mass="34729">MNIDQLTYIVEIAKTNSLSTAARNLFVSVPALSQAISNLESEFDVELFERSRNGTFPTAEGLALIQKAAIILEQIHAFKEEARSYSNTMSGELRIATIPGPMYLLVKTLAGFKRDFPNVRIEISEKSSQEIMSDIRQHKVDLGLIVLYEDLRSSIDEFEFTKVMDTKLVCFLNRNNRLSLQKSVSIEDFQRYPLVLYKEDYLGWFIEKFGRQYGHVDLLFTTNNSAAIRGALREEMAISVGVDYTFLKGSEYLSNDPELIIMDMDVPINRPVPLGWAMHHNAAKSRILKLFINRLKLQLMQDES</sequence>
<comment type="similarity">
    <text evidence="1">Belongs to the LysR transcriptional regulatory family.</text>
</comment>
<dbReference type="Pfam" id="PF00126">
    <property type="entry name" value="HTH_1"/>
    <property type="match status" value="1"/>
</dbReference>
<dbReference type="InterPro" id="IPR036388">
    <property type="entry name" value="WH-like_DNA-bd_sf"/>
</dbReference>
<dbReference type="InterPro" id="IPR036390">
    <property type="entry name" value="WH_DNA-bd_sf"/>
</dbReference>
<dbReference type="RefSeq" id="WP_191205916.1">
    <property type="nucleotide sequence ID" value="NZ_JACXZA010000006.1"/>
</dbReference>
<accession>A0ABR8N0A4</accession>
<dbReference type="Pfam" id="PF03466">
    <property type="entry name" value="LysR_substrate"/>
    <property type="match status" value="1"/>
</dbReference>
<evidence type="ECO:0000259" key="5">
    <source>
        <dbReference type="PROSITE" id="PS50931"/>
    </source>
</evidence>
<dbReference type="EMBL" id="JACXZA010000006">
    <property type="protein sequence ID" value="MBD3921623.1"/>
    <property type="molecule type" value="Genomic_DNA"/>
</dbReference>
<name>A0ABR8N0A4_9BACL</name>
<dbReference type="InterPro" id="IPR000847">
    <property type="entry name" value="LysR_HTH_N"/>
</dbReference>
<dbReference type="Gene3D" id="3.40.190.290">
    <property type="match status" value="1"/>
</dbReference>
<evidence type="ECO:0000256" key="3">
    <source>
        <dbReference type="ARBA" id="ARBA00023125"/>
    </source>
</evidence>
<evidence type="ECO:0000256" key="1">
    <source>
        <dbReference type="ARBA" id="ARBA00009437"/>
    </source>
</evidence>
<organism evidence="6 7">
    <name type="scientific">Paenibacillus terricola</name>
    <dbReference type="NCBI Taxonomy" id="2763503"/>
    <lineage>
        <taxon>Bacteria</taxon>
        <taxon>Bacillati</taxon>
        <taxon>Bacillota</taxon>
        <taxon>Bacilli</taxon>
        <taxon>Bacillales</taxon>
        <taxon>Paenibacillaceae</taxon>
        <taxon>Paenibacillus</taxon>
    </lineage>
</organism>
<reference evidence="6 7" key="1">
    <citation type="submission" date="2020-09" db="EMBL/GenBank/DDBJ databases">
        <title>Paenibacillus sp. strain PR3 16S rRNA gene Genome sequencing and assembly.</title>
        <authorList>
            <person name="Kim J."/>
        </authorList>
    </citation>
    <scope>NUCLEOTIDE SEQUENCE [LARGE SCALE GENOMIC DNA]</scope>
    <source>
        <strain evidence="6 7">PR3</strain>
    </source>
</reference>
<dbReference type="CDD" id="cd05466">
    <property type="entry name" value="PBP2_LTTR_substrate"/>
    <property type="match status" value="1"/>
</dbReference>
<dbReference type="PROSITE" id="PS50931">
    <property type="entry name" value="HTH_LYSR"/>
    <property type="match status" value="1"/>
</dbReference>
<feature type="domain" description="HTH lysR-type" evidence="5">
    <location>
        <begin position="1"/>
        <end position="58"/>
    </location>
</feature>
<dbReference type="SUPFAM" id="SSF53850">
    <property type="entry name" value="Periplasmic binding protein-like II"/>
    <property type="match status" value="1"/>
</dbReference>
<dbReference type="PRINTS" id="PR00039">
    <property type="entry name" value="HTHLYSR"/>
</dbReference>
<evidence type="ECO:0000313" key="6">
    <source>
        <dbReference type="EMBL" id="MBD3921623.1"/>
    </source>
</evidence>
<dbReference type="PANTHER" id="PTHR30126">
    <property type="entry name" value="HTH-TYPE TRANSCRIPTIONAL REGULATOR"/>
    <property type="match status" value="1"/>
</dbReference>
<keyword evidence="2" id="KW-0805">Transcription regulation</keyword>
<keyword evidence="4" id="KW-0804">Transcription</keyword>
<keyword evidence="7" id="KW-1185">Reference proteome</keyword>
<proteinExistence type="inferred from homology"/>